<dbReference type="OrthoDB" id="1193027at2759"/>
<reference evidence="7 8" key="1">
    <citation type="submission" date="2019-06" db="EMBL/GenBank/DDBJ databases">
        <title>Draft genome sequence of the filamentous fungus Phialemoniopsis curvata isolated from diesel fuel.</title>
        <authorList>
            <person name="Varaljay V.A."/>
            <person name="Lyon W.J."/>
            <person name="Crouch A.L."/>
            <person name="Drake C.E."/>
            <person name="Hollomon J.M."/>
            <person name="Nadeau L.J."/>
            <person name="Nunn H.S."/>
            <person name="Stevenson B.S."/>
            <person name="Bojanowski C.L."/>
            <person name="Crookes-Goodson W.J."/>
        </authorList>
    </citation>
    <scope>NUCLEOTIDE SEQUENCE [LARGE SCALE GENOMIC DNA]</scope>
    <source>
        <strain evidence="7 8">D216</strain>
    </source>
</reference>
<accession>A0A507BLX2</accession>
<evidence type="ECO:0000256" key="5">
    <source>
        <dbReference type="SAM" id="SignalP"/>
    </source>
</evidence>
<dbReference type="EMBL" id="SKBQ01000012">
    <property type="protein sequence ID" value="TPX17708.1"/>
    <property type="molecule type" value="Genomic_DNA"/>
</dbReference>
<dbReference type="STRING" id="1093900.A0A507BLX2"/>
<feature type="disulfide bond" evidence="3">
    <location>
        <begin position="64"/>
        <end position="76"/>
    </location>
</feature>
<dbReference type="SUPFAM" id="SSF57016">
    <property type="entry name" value="Plant lectins/antimicrobial peptides"/>
    <property type="match status" value="1"/>
</dbReference>
<evidence type="ECO:0000256" key="4">
    <source>
        <dbReference type="SAM" id="MobiDB-lite"/>
    </source>
</evidence>
<dbReference type="Gene3D" id="3.30.60.10">
    <property type="entry name" value="Endochitinase-like"/>
    <property type="match status" value="1"/>
</dbReference>
<feature type="disulfide bond" evidence="3">
    <location>
        <begin position="69"/>
        <end position="83"/>
    </location>
</feature>
<dbReference type="PANTHER" id="PTHR47849:SF8">
    <property type="entry name" value="LECTIN"/>
    <property type="match status" value="1"/>
</dbReference>
<evidence type="ECO:0000256" key="1">
    <source>
        <dbReference type="ARBA" id="ARBA00022669"/>
    </source>
</evidence>
<protein>
    <recommendedName>
        <fullName evidence="6">Chitin-binding type-1 domain-containing protein</fullName>
    </recommendedName>
</protein>
<feature type="chain" id="PRO_5021464413" description="Chitin-binding type-1 domain-containing protein" evidence="5">
    <location>
        <begin position="24"/>
        <end position="232"/>
    </location>
</feature>
<dbReference type="AlphaFoldDB" id="A0A507BLX2"/>
<dbReference type="InterPro" id="IPR018371">
    <property type="entry name" value="Chitin-binding_1_CS"/>
</dbReference>
<dbReference type="SMART" id="SM00270">
    <property type="entry name" value="ChtBD1"/>
    <property type="match status" value="1"/>
</dbReference>
<proteinExistence type="predicted"/>
<sequence>MRWARLSLAVGLGFSGLTRCAAASSDNAVNLEMGINQLEFEMANALGRRQGSGRCGQDGGNARCPDNLCCSQFGYCGEGDQFCLAIVGCQTQFGCCGANCGGGAAPPTTTPPTTTRPTTPPTTRPTTPTTSAPVPTGLTISQNAAWIIGTTNHDKAAYYFTNHTHANLAHFYSGPVPQHPSRDAVKHGWHLRKRGHLYRVDLWTMLLSIWVLWERFTVLLLDRQMPTSVWRV</sequence>
<dbReference type="GO" id="GO:0008061">
    <property type="term" value="F:chitin binding"/>
    <property type="evidence" value="ECO:0007669"/>
    <property type="project" value="UniProtKB-UniRule"/>
</dbReference>
<feature type="domain" description="Chitin-binding type-1" evidence="6">
    <location>
        <begin position="52"/>
        <end position="98"/>
    </location>
</feature>
<feature type="compositionally biased region" description="Low complexity" evidence="4">
    <location>
        <begin position="106"/>
        <end position="117"/>
    </location>
</feature>
<evidence type="ECO:0000256" key="2">
    <source>
        <dbReference type="ARBA" id="ARBA00023157"/>
    </source>
</evidence>
<comment type="caution">
    <text evidence="3">Lacks conserved residue(s) required for the propagation of feature annotation.</text>
</comment>
<dbReference type="Proteomes" id="UP000319257">
    <property type="component" value="Unassembled WGS sequence"/>
</dbReference>
<dbReference type="GeneID" id="41970256"/>
<keyword evidence="8" id="KW-1185">Reference proteome</keyword>
<keyword evidence="2 3" id="KW-1015">Disulfide bond</keyword>
<dbReference type="CDD" id="cd00035">
    <property type="entry name" value="ChtBD1"/>
    <property type="match status" value="1"/>
</dbReference>
<organism evidence="7 8">
    <name type="scientific">Thyridium curvatum</name>
    <dbReference type="NCBI Taxonomy" id="1093900"/>
    <lineage>
        <taxon>Eukaryota</taxon>
        <taxon>Fungi</taxon>
        <taxon>Dikarya</taxon>
        <taxon>Ascomycota</taxon>
        <taxon>Pezizomycotina</taxon>
        <taxon>Sordariomycetes</taxon>
        <taxon>Sordariomycetidae</taxon>
        <taxon>Thyridiales</taxon>
        <taxon>Thyridiaceae</taxon>
        <taxon>Thyridium</taxon>
    </lineage>
</organism>
<feature type="disulfide bond" evidence="3">
    <location>
        <begin position="55"/>
        <end position="70"/>
    </location>
</feature>
<dbReference type="RefSeq" id="XP_030999419.1">
    <property type="nucleotide sequence ID" value="XM_031137039.1"/>
</dbReference>
<dbReference type="InParanoid" id="A0A507BLX2"/>
<dbReference type="InterPro" id="IPR036861">
    <property type="entry name" value="Endochitinase-like_sf"/>
</dbReference>
<keyword evidence="5" id="KW-0732">Signal</keyword>
<dbReference type="Pfam" id="PF00187">
    <property type="entry name" value="Chitin_bind_1"/>
    <property type="match status" value="1"/>
</dbReference>
<feature type="signal peptide" evidence="5">
    <location>
        <begin position="1"/>
        <end position="23"/>
    </location>
</feature>
<keyword evidence="1 3" id="KW-0147">Chitin-binding</keyword>
<name>A0A507BLX2_9PEZI</name>
<gene>
    <name evidence="7" type="ORF">E0L32_002809</name>
</gene>
<evidence type="ECO:0000313" key="8">
    <source>
        <dbReference type="Proteomes" id="UP000319257"/>
    </source>
</evidence>
<feature type="region of interest" description="Disordered" evidence="4">
    <location>
        <begin position="106"/>
        <end position="135"/>
    </location>
</feature>
<dbReference type="InterPro" id="IPR001002">
    <property type="entry name" value="Chitin-bd_1"/>
</dbReference>
<evidence type="ECO:0000313" key="7">
    <source>
        <dbReference type="EMBL" id="TPX17708.1"/>
    </source>
</evidence>
<comment type="caution">
    <text evidence="7">The sequence shown here is derived from an EMBL/GenBank/DDBJ whole genome shotgun (WGS) entry which is preliminary data.</text>
</comment>
<evidence type="ECO:0000259" key="6">
    <source>
        <dbReference type="PROSITE" id="PS50941"/>
    </source>
</evidence>
<dbReference type="PROSITE" id="PS00026">
    <property type="entry name" value="CHIT_BIND_I_1"/>
    <property type="match status" value="1"/>
</dbReference>
<evidence type="ECO:0000256" key="3">
    <source>
        <dbReference type="PROSITE-ProRule" id="PRU00261"/>
    </source>
</evidence>
<dbReference type="PROSITE" id="PS50941">
    <property type="entry name" value="CHIT_BIND_I_2"/>
    <property type="match status" value="1"/>
</dbReference>
<dbReference type="PANTHER" id="PTHR47849">
    <property type="entry name" value="CHITIN-BINDING LECTIN 1"/>
    <property type="match status" value="1"/>
</dbReference>